<proteinExistence type="predicted"/>
<keyword evidence="6" id="KW-1185">Reference proteome</keyword>
<dbReference type="Pfam" id="PF02926">
    <property type="entry name" value="THUMP"/>
    <property type="match status" value="1"/>
</dbReference>
<dbReference type="InterPro" id="IPR004114">
    <property type="entry name" value="THUMP_dom"/>
</dbReference>
<dbReference type="SMART" id="SM00981">
    <property type="entry name" value="THUMP"/>
    <property type="match status" value="1"/>
</dbReference>
<dbReference type="Proteomes" id="UP000570361">
    <property type="component" value="Unassembled WGS sequence"/>
</dbReference>
<comment type="caution">
    <text evidence="5">The sequence shown here is derived from an EMBL/GenBank/DDBJ whole genome shotgun (WGS) entry which is preliminary data.</text>
</comment>
<dbReference type="GO" id="GO:0070043">
    <property type="term" value="F:rRNA (guanine-N7-)-methyltransferase activity"/>
    <property type="evidence" value="ECO:0007669"/>
    <property type="project" value="TreeGrafter"/>
</dbReference>
<dbReference type="EMBL" id="JACHXK010000003">
    <property type="protein sequence ID" value="MBB3109845.1"/>
    <property type="molecule type" value="Genomic_DNA"/>
</dbReference>
<dbReference type="GO" id="GO:0003723">
    <property type="term" value="F:RNA binding"/>
    <property type="evidence" value="ECO:0007669"/>
    <property type="project" value="UniProtKB-UniRule"/>
</dbReference>
<protein>
    <submittedName>
        <fullName evidence="5">Putative N6-adenine-specific DNA methylase</fullName>
        <ecNumber evidence="5">2.1.1.-</ecNumber>
    </submittedName>
</protein>
<dbReference type="GO" id="GO:0008990">
    <property type="term" value="F:rRNA (guanine-N2-)-methyltransferase activity"/>
    <property type="evidence" value="ECO:0007669"/>
    <property type="project" value="TreeGrafter"/>
</dbReference>
<dbReference type="Gene3D" id="3.40.50.150">
    <property type="entry name" value="Vaccinia Virus protein VP39"/>
    <property type="match status" value="1"/>
</dbReference>
<dbReference type="InterPro" id="IPR000241">
    <property type="entry name" value="RlmKL-like_Mtase"/>
</dbReference>
<dbReference type="SUPFAM" id="SSF53335">
    <property type="entry name" value="S-adenosyl-L-methionine-dependent methyltransferases"/>
    <property type="match status" value="1"/>
</dbReference>
<name>A0A7W5AW04_9BACL</name>
<dbReference type="PROSITE" id="PS00092">
    <property type="entry name" value="N6_MTASE"/>
    <property type="match status" value="1"/>
</dbReference>
<accession>A0A7W5AW04</accession>
<evidence type="ECO:0000256" key="1">
    <source>
        <dbReference type="ARBA" id="ARBA00022603"/>
    </source>
</evidence>
<evidence type="ECO:0000256" key="3">
    <source>
        <dbReference type="PROSITE-ProRule" id="PRU00529"/>
    </source>
</evidence>
<evidence type="ECO:0000313" key="6">
    <source>
        <dbReference type="Proteomes" id="UP000570361"/>
    </source>
</evidence>
<evidence type="ECO:0000259" key="4">
    <source>
        <dbReference type="PROSITE" id="PS51165"/>
    </source>
</evidence>
<dbReference type="InterPro" id="IPR002052">
    <property type="entry name" value="DNA_methylase_N6_adenine_CS"/>
</dbReference>
<evidence type="ECO:0000313" key="5">
    <source>
        <dbReference type="EMBL" id="MBB3109845.1"/>
    </source>
</evidence>
<dbReference type="PROSITE" id="PS51165">
    <property type="entry name" value="THUMP"/>
    <property type="match status" value="1"/>
</dbReference>
<keyword evidence="2 5" id="KW-0808">Transferase</keyword>
<dbReference type="RefSeq" id="WP_183599309.1">
    <property type="nucleotide sequence ID" value="NZ_JACHXK010000003.1"/>
</dbReference>
<dbReference type="EC" id="2.1.1.-" evidence="5"/>
<dbReference type="Gene3D" id="3.30.2130.30">
    <property type="match status" value="1"/>
</dbReference>
<dbReference type="CDD" id="cd11715">
    <property type="entry name" value="THUMP_AdoMetMT"/>
    <property type="match status" value="1"/>
</dbReference>
<dbReference type="Pfam" id="PF22020">
    <property type="entry name" value="RlmL_1st"/>
    <property type="match status" value="1"/>
</dbReference>
<keyword evidence="1 5" id="KW-0489">Methyltransferase</keyword>
<keyword evidence="3" id="KW-0694">RNA-binding</keyword>
<feature type="domain" description="THUMP" evidence="4">
    <location>
        <begin position="45"/>
        <end position="155"/>
    </location>
</feature>
<dbReference type="AlphaFoldDB" id="A0A7W5AW04"/>
<reference evidence="5 6" key="1">
    <citation type="submission" date="2020-08" db="EMBL/GenBank/DDBJ databases">
        <title>Genomic Encyclopedia of Type Strains, Phase III (KMG-III): the genomes of soil and plant-associated and newly described type strains.</title>
        <authorList>
            <person name="Whitman W."/>
        </authorList>
    </citation>
    <scope>NUCLEOTIDE SEQUENCE [LARGE SCALE GENOMIC DNA]</scope>
    <source>
        <strain evidence="5 6">CECT 5862</strain>
    </source>
</reference>
<organism evidence="5 6">
    <name type="scientific">Paenibacillus phyllosphaerae</name>
    <dbReference type="NCBI Taxonomy" id="274593"/>
    <lineage>
        <taxon>Bacteria</taxon>
        <taxon>Bacillati</taxon>
        <taxon>Bacillota</taxon>
        <taxon>Bacilli</taxon>
        <taxon>Bacillales</taxon>
        <taxon>Paenibacillaceae</taxon>
        <taxon>Paenibacillus</taxon>
    </lineage>
</organism>
<dbReference type="InterPro" id="IPR054170">
    <property type="entry name" value="RlmL_1st"/>
</dbReference>
<dbReference type="PANTHER" id="PTHR47313:SF1">
    <property type="entry name" value="RIBOSOMAL RNA LARGE SUBUNIT METHYLTRANSFERASE K_L"/>
    <property type="match status" value="1"/>
</dbReference>
<evidence type="ECO:0000256" key="2">
    <source>
        <dbReference type="ARBA" id="ARBA00022679"/>
    </source>
</evidence>
<dbReference type="InterPro" id="IPR029063">
    <property type="entry name" value="SAM-dependent_MTases_sf"/>
</dbReference>
<dbReference type="PANTHER" id="PTHR47313">
    <property type="entry name" value="RIBOSOMAL RNA LARGE SUBUNIT METHYLTRANSFERASE K/L"/>
    <property type="match status" value="1"/>
</dbReference>
<dbReference type="Pfam" id="PF01170">
    <property type="entry name" value="UPF0020"/>
    <property type="match status" value="1"/>
</dbReference>
<gene>
    <name evidence="5" type="ORF">FHS18_001908</name>
</gene>
<sequence length="378" mass="41857">MTKLQLIATAPMGLEAIVARELKELGYEDSKVDNGKVTFTGTPSDIARTNLWLRTSDRVLIKMAEFPATTFEELFEGVKAVDWAAFIPGDGEFPVEGRSHKSQLTSVPACQKIVKKAVVEKMKMTYGTEWFPEDGARFVIEVIMLNDIATITLDTTGPGLHKRGYRKLVTEAPIKETMAAAMVMLSRWRPDRPLVDPFCGSGTIPVEAAMIAWNIAPGLRRTFNSEGWPLVPDELWETAREEAFDSVKDDIPLDISGSDIDPQAIEIAQAAVKKAGFGREIKLSVMPVAKIKPAGDYGCIITNPPYGERLGDDSEAEKAIRQLGLIAQYLPTWSFFALSPTKSFEQNFGQNAAKKRKLFNGRIECNLYQFLGPLPPRN</sequence>